<dbReference type="InterPro" id="IPR045851">
    <property type="entry name" value="AMP-bd_C_sf"/>
</dbReference>
<dbReference type="Gene3D" id="2.40.320.10">
    <property type="entry name" value="Hypothetical Protein Pfu-838710-001"/>
    <property type="match status" value="1"/>
</dbReference>
<dbReference type="Gene3D" id="3.30.559.10">
    <property type="entry name" value="Chloramphenicol acetyltransferase-like domain"/>
    <property type="match status" value="3"/>
</dbReference>
<dbReference type="FunFam" id="3.30.300.30:FF:000015">
    <property type="entry name" value="Nonribosomal peptide synthase SidD"/>
    <property type="match status" value="2"/>
</dbReference>
<dbReference type="EMBL" id="JASNWA010000008">
    <property type="protein sequence ID" value="KAK3171196.1"/>
    <property type="molecule type" value="Genomic_DNA"/>
</dbReference>
<dbReference type="Gene3D" id="1.10.1200.10">
    <property type="entry name" value="ACP-like"/>
    <property type="match status" value="3"/>
</dbReference>
<feature type="domain" description="Carrier" evidence="5">
    <location>
        <begin position="1301"/>
        <end position="1376"/>
    </location>
</feature>
<keyword evidence="2" id="KW-0597">Phosphoprotein</keyword>
<dbReference type="Proteomes" id="UP001276659">
    <property type="component" value="Unassembled WGS sequence"/>
</dbReference>
<evidence type="ECO:0000313" key="7">
    <source>
        <dbReference type="Proteomes" id="UP001276659"/>
    </source>
</evidence>
<dbReference type="InterPro" id="IPR009081">
    <property type="entry name" value="PP-bd_ACP"/>
</dbReference>
<keyword evidence="1" id="KW-0596">Phosphopantetheine</keyword>
<dbReference type="CDD" id="cd05918">
    <property type="entry name" value="A_NRPS_SidN3_like"/>
    <property type="match status" value="2"/>
</dbReference>
<dbReference type="Pfam" id="PF09637">
    <property type="entry name" value="Med18"/>
    <property type="match status" value="1"/>
</dbReference>
<dbReference type="InterPro" id="IPR000873">
    <property type="entry name" value="AMP-dep_synth/lig_dom"/>
</dbReference>
<accession>A0AAD9Z4D0</accession>
<reference evidence="6" key="1">
    <citation type="submission" date="2022-11" db="EMBL/GenBank/DDBJ databases">
        <title>Chromosomal genome sequence assembly and mating type (MAT) locus characterization of the leprose asexual lichenized fungus Lepraria neglecta (Nyl.) Erichsen.</title>
        <authorList>
            <person name="Allen J.L."/>
            <person name="Pfeffer B."/>
        </authorList>
    </citation>
    <scope>NUCLEOTIDE SEQUENCE</scope>
    <source>
        <strain evidence="6">Allen 5258</strain>
    </source>
</reference>
<dbReference type="CDD" id="cd19542">
    <property type="entry name" value="CT_NRPS-like"/>
    <property type="match status" value="1"/>
</dbReference>
<evidence type="ECO:0000259" key="5">
    <source>
        <dbReference type="PROSITE" id="PS50075"/>
    </source>
</evidence>
<dbReference type="GO" id="GO:0031177">
    <property type="term" value="F:phosphopantetheine binding"/>
    <property type="evidence" value="ECO:0007669"/>
    <property type="project" value="TreeGrafter"/>
</dbReference>
<sequence length="3216" mass="357126">MAVNMVMPSQAVQTPPTYQLRQYCSEHGVKLESLLKLSWAIILSLYFDTPVFVFNGPVDNRREVAAHSVLVHYVQDFAKQSTVVDTLRSVNSEYPAKDPVLYHREIEEGASQLPKIWSQLLLVPSDARWQSDAEGVIDGRGFDVELIVALSPSGLSVGLRQVAKLDEINDLANVARAFSEVLQSILADSSQPVAEVSATSAEDFETLRIQNAVSLAVREECLHLLIERSVAANASLTALISWDGSLTYSELSHLSSQLACYLIREYDIGVGVVVPMCFEKSIWAPVAMLAVLKTGASYCFVDPTQPQPRRDYITAFVDAKIGLCGSIHRTLIQTCPTVVVDPGLLRGLDTPGALPPTGVKPEDPCIVLFTSGTSGNPKAVVHSHTSITSGLMANAPFQDINRSSVRVFQWAAYTFDVSITETLGPLIFGGTTCIPSEEERFNHVDECMTRYNVDWAYFTPTFARFFKKHTILSLKQLILGGEAVTVDDVRNWCQKVKVLNAYGPAESITWFLEPQLGVSDIISIGGPINTHAWIVHPDDHEKLLPIGAIGELLFEGPSNFSKYIKNNEKTKSVLIDPPRWRKAMNIPVASKLYKSGDLVRYLPGPGMTYVGRKDTMVKIYGQRMELDEAEAMLRRSLPQGFESSADVIKPAGESGEPTLVAFLNPPVGYDRSKLPELKLDLQAKLSRVLPAFMVPRIYIPVDTMPYSASRKLDRAKLKHGVASMSRKQLMELIPTCQLSSTPQRTQDLNAVENELLKLWADVLSLEPNDIGLHDNFFTLGGTSVIALRLVAKANSRGLCFFYAELFQGPTVHELAKIVSSRGNTEGGSVRPFALLALQYRGKILDDATTQCDVAKEEIEDIYPQSPQQEGLWALSLIAEGDYMAQNILTLEPDVDVERFKAAWEQIATLTPTLRTRFIQSQSGSYQAVLRQNILWQTPRDLGQYLQDDIWRPLEFGAQLVRYAIIPPTETQPRTRIVWTCHHALFDGESVPMLLNAVAKMYDGEPPSPSIGPLNNFVKYTQTLDKEAAAKWWRNLFDPIEPVIFPELPHPKYRPRPSSELRKHIQFTRKLGSSFTTATLLRAAWALTMVNVSQTWNVTIGVTLAGRTAPVRNIESVIGPTFVTLPTRSFCDEDASVLDYLRGTQSAIIEMIPFEHTGMQEIASFSDRCNQACQFQNILLIQTPDDVSYERLFKFDHTTGGLGRFNSHALMVLVYTRPHGIDVAFSYDGNIVDNDRIRDLAYRFEHFIHILCLEEDNRSLRSILATQVETERSLHMLEMDTQESAVAEEKAQKDAPKGQRDLVMEKRLASMWVEILQLSDNDMVLADDEFVKTYGGNSLSSIKLAQACRSNGILLSVKDIFQYPRLDSMAKVAKLMVADENKNDSIAPYSLIGQESLSYTSDGSADISLLKNEAAAACEISVDSIVDVYPATPLQEGFLTLSMTHPGSYISTIVYELAKDIDLTRFYVSLGHVYKEVEVLRTRIAQLGVEQRSFQIVLSSPLRLEHLQGLNDYFAKSKTALMSFGTQLTRFAIIKDNDRKATFFGLQMHHSTYDGWSMGMLLNRVFDKYVDTNSAPQNSPANRFIKVLLSQNSSSAQDFWLSKLQGAAPSAFPEGLKLSLNDGKQLTEERTLQLPDLTGSGIRTSTVLRAAWAWLISMYTNNHDVVFGETFSGRNIPMDGINELIAPTVTTVPMRITIDGEEKAESFLRRVQNLSDDLTEHEHFGLQSIRKIAPEACDFQNLLVIQPSSNSKDYSSLWVSEVHGDTSKFLTYPLVVQCNLGEDNDSAQTTLTFDESHVHPSQASRILALFQTLVLKLHERSSAFMKEIEVVGLEGTSEITQQIQRRAAPVCVNELLHDLVLKRSRVMDAKSAVESAWEGELSYSELVSLATRLSTHLHGLGARPGKTIPISFDKSIWAIVAMLSVLFTGAAFVPIDPALPKARRELLISRIAPPMVITSLKHKMLFESSVIICDRLSIESLPDFTENGRESFENPSVEDPAYVLFTSGSTGLPKGVVIPHRAVCSSIFAHGSAMHFNSKTRALQFCSYTFDVMIAEIFTTLCFGGTVCVPSPNGRLNDLAGEVNTLRVNWAFLTPTVARLLDPASISTIETLVLGGEEVRTDDVDHWCQTPIRLMNGFGPTEASVFCVTREINSSKSAKIIGEPIGCWAFVVDPKNYNRLLPLGAPGELLVCGPVVGTGYLSDVEATKQAFVSQPAWASEVFSKGSVPHSFYKTGDLARYDTYGSLYYHGRKDTQIKVRGQRIELGEVERRIQDNPQIDNAVVCVPKNGSFASGTRLVGVASLKSPGPSRRNNSLLELLDAGVSREYIAQLKEHCTQHLPAYAVPNLWVLINAVPLSSASKTDRRTVSMWLETLNGDEYGKIISMNESGGALGPKPETALEHRLANVWSTVLNIPLADLLTNKSFWAYGGDSVSAIRLVKKCKESSLSITIENLLSARGISELSQNAGSQEPGKILRTDCTTPSMNGTKESSLRLPVGISPSDVESISPCTPMQEHMLANEAQGFYHLQMRFDVDLADDLDVSRLEKAWYEVMNRHSALRIVFVGDEEHPKNHNQAILRAPAEKSCIWKDQSSESTLNTALVQNTNSWENNEPWHHLTLQRNDSGHISLILEISHAITDAVSLGIIFNDLALAYDGRLPRLPAAQFPDFLAELRRSQIESSLYWRDYLSGAKPCLLTTDSMLSPSQIQLLHTPLSHPGTYHIIPFCKRAGISVSHFFQIAWALLLRSYLDSQEDVSFGYVTSNRDADLEGVESIVGPLLCTLVCRQQLPDSKLLRDSLTAVRDDAVNSMSKRYCDMQRIEAELGLSGKGLFNTMVNFRRYSRPPTEAEKPSISFIYRDGLDPWAYDLLLTINEVDSDFEMQLVYPSTSMSKESANRLARKLEMVMDVVIEKVEHDEGLKTVGDVIRIIRTKVRDLNMHELLLFGQVQASRHDQVLNILAGFAAMQPVPFLENHLIFKPKRLSGPARPVQVGGAQDIQKSQQALQAQAQGDLFYMQLVTDVADTASTAQTEEDQDAAMNDNEENGTNMTEDGKITAHAPDAEVRGRAAKTDKWTLQFRDLPEVARQRPVTSRLIADIPIISGNPMQFMSALDYTHTATYLLSGHRFTHLSTSLLFYRLLLPSTPTEQASNPSKLDISQARLLDPSGTYILQAAVRVPDGSKVETMSKGVNELLSLKETLKGVVELEMGERLALDTRVR</sequence>
<dbReference type="Gene3D" id="3.40.50.12780">
    <property type="entry name" value="N-terminal domain of ligase-like"/>
    <property type="match status" value="2"/>
</dbReference>
<dbReference type="InterPro" id="IPR042099">
    <property type="entry name" value="ANL_N_sf"/>
</dbReference>
<dbReference type="PROSITE" id="PS00455">
    <property type="entry name" value="AMP_BINDING"/>
    <property type="match status" value="2"/>
</dbReference>
<feature type="region of interest" description="Disordered" evidence="4">
    <location>
        <begin position="2464"/>
        <end position="2491"/>
    </location>
</feature>
<gene>
    <name evidence="6" type="ORF">OEA41_003280</name>
</gene>
<dbReference type="GO" id="GO:0005737">
    <property type="term" value="C:cytoplasm"/>
    <property type="evidence" value="ECO:0007669"/>
    <property type="project" value="TreeGrafter"/>
</dbReference>
<feature type="compositionally biased region" description="Acidic residues" evidence="4">
    <location>
        <begin position="3028"/>
        <end position="3041"/>
    </location>
</feature>
<dbReference type="InterPro" id="IPR001242">
    <property type="entry name" value="Condensation_dom"/>
</dbReference>
<protein>
    <submittedName>
        <fullName evidence="6">NRPS</fullName>
    </submittedName>
</protein>
<name>A0AAD9Z4D0_9LECA</name>
<dbReference type="Pfam" id="PF00668">
    <property type="entry name" value="Condensation"/>
    <property type="match status" value="3"/>
</dbReference>
<feature type="domain" description="Carrier" evidence="5">
    <location>
        <begin position="746"/>
        <end position="822"/>
    </location>
</feature>
<dbReference type="GO" id="GO:0016874">
    <property type="term" value="F:ligase activity"/>
    <property type="evidence" value="ECO:0007669"/>
    <property type="project" value="UniProtKB-KW"/>
</dbReference>
<dbReference type="InterPro" id="IPR023213">
    <property type="entry name" value="CAT-like_dom_sf"/>
</dbReference>
<keyword evidence="7" id="KW-1185">Reference proteome</keyword>
<dbReference type="SUPFAM" id="SSF56801">
    <property type="entry name" value="Acetyl-CoA synthetase-like"/>
    <property type="match status" value="2"/>
</dbReference>
<evidence type="ECO:0000256" key="2">
    <source>
        <dbReference type="ARBA" id="ARBA00022553"/>
    </source>
</evidence>
<dbReference type="GO" id="GO:0044550">
    <property type="term" value="P:secondary metabolite biosynthetic process"/>
    <property type="evidence" value="ECO:0007669"/>
    <property type="project" value="TreeGrafter"/>
</dbReference>
<dbReference type="InterPro" id="IPR020845">
    <property type="entry name" value="AMP-binding_CS"/>
</dbReference>
<dbReference type="Pfam" id="PF00501">
    <property type="entry name" value="AMP-binding"/>
    <property type="match status" value="2"/>
</dbReference>
<feature type="region of interest" description="Disordered" evidence="4">
    <location>
        <begin position="3025"/>
        <end position="3050"/>
    </location>
</feature>
<dbReference type="SUPFAM" id="SSF52777">
    <property type="entry name" value="CoA-dependent acyltransferases"/>
    <property type="match status" value="7"/>
</dbReference>
<dbReference type="InterPro" id="IPR019095">
    <property type="entry name" value="Mediator_Med18"/>
</dbReference>
<feature type="domain" description="Carrier" evidence="5">
    <location>
        <begin position="2394"/>
        <end position="2470"/>
    </location>
</feature>
<dbReference type="InterPro" id="IPR036736">
    <property type="entry name" value="ACP-like_sf"/>
</dbReference>
<comment type="caution">
    <text evidence="6">The sequence shown here is derived from an EMBL/GenBank/DDBJ whole genome shotgun (WGS) entry which is preliminary data.</text>
</comment>
<dbReference type="CDD" id="cd19545">
    <property type="entry name" value="FUM14_C_NRPS-like"/>
    <property type="match status" value="2"/>
</dbReference>
<dbReference type="PANTHER" id="PTHR45527:SF15">
    <property type="entry name" value="NONRIBOSOMAL PEPTIDE SYNTHETASE EASA-RELATED"/>
    <property type="match status" value="1"/>
</dbReference>
<dbReference type="PROSITE" id="PS50075">
    <property type="entry name" value="CARRIER"/>
    <property type="match status" value="3"/>
</dbReference>
<keyword evidence="3" id="KW-0436">Ligase</keyword>
<evidence type="ECO:0000256" key="3">
    <source>
        <dbReference type="ARBA" id="ARBA00022598"/>
    </source>
</evidence>
<dbReference type="PANTHER" id="PTHR45527">
    <property type="entry name" value="NONRIBOSOMAL PEPTIDE SYNTHETASE"/>
    <property type="match status" value="1"/>
</dbReference>
<evidence type="ECO:0000256" key="4">
    <source>
        <dbReference type="SAM" id="MobiDB-lite"/>
    </source>
</evidence>
<dbReference type="GO" id="GO:0003712">
    <property type="term" value="F:transcription coregulator activity"/>
    <property type="evidence" value="ECO:0007669"/>
    <property type="project" value="InterPro"/>
</dbReference>
<dbReference type="InterPro" id="IPR010071">
    <property type="entry name" value="AA_adenyl_dom"/>
</dbReference>
<dbReference type="Gene3D" id="3.30.559.30">
    <property type="entry name" value="Nonribosomal peptide synthetase, condensation domain"/>
    <property type="match status" value="4"/>
</dbReference>
<dbReference type="GO" id="GO:0043041">
    <property type="term" value="P:amino acid activation for nonribosomal peptide biosynthetic process"/>
    <property type="evidence" value="ECO:0007669"/>
    <property type="project" value="TreeGrafter"/>
</dbReference>
<organism evidence="6 7">
    <name type="scientific">Lepraria neglecta</name>
    <dbReference type="NCBI Taxonomy" id="209136"/>
    <lineage>
        <taxon>Eukaryota</taxon>
        <taxon>Fungi</taxon>
        <taxon>Dikarya</taxon>
        <taxon>Ascomycota</taxon>
        <taxon>Pezizomycotina</taxon>
        <taxon>Lecanoromycetes</taxon>
        <taxon>OSLEUM clade</taxon>
        <taxon>Lecanoromycetidae</taxon>
        <taxon>Lecanorales</taxon>
        <taxon>Lecanorineae</taxon>
        <taxon>Stereocaulaceae</taxon>
        <taxon>Lepraria</taxon>
    </lineage>
</organism>
<evidence type="ECO:0000256" key="1">
    <source>
        <dbReference type="ARBA" id="ARBA00022450"/>
    </source>
</evidence>
<dbReference type="GO" id="GO:0006357">
    <property type="term" value="P:regulation of transcription by RNA polymerase II"/>
    <property type="evidence" value="ECO:0007669"/>
    <property type="project" value="InterPro"/>
</dbReference>
<evidence type="ECO:0000313" key="6">
    <source>
        <dbReference type="EMBL" id="KAK3171196.1"/>
    </source>
</evidence>
<feature type="compositionally biased region" description="Polar residues" evidence="4">
    <location>
        <begin position="2478"/>
        <end position="2489"/>
    </location>
</feature>
<dbReference type="GO" id="GO:0016592">
    <property type="term" value="C:mediator complex"/>
    <property type="evidence" value="ECO:0007669"/>
    <property type="project" value="InterPro"/>
</dbReference>
<dbReference type="FunFam" id="3.30.559.30:FF:000003">
    <property type="entry name" value="Nonribosomal peptide synthase SidD"/>
    <property type="match status" value="1"/>
</dbReference>
<proteinExistence type="predicted"/>
<dbReference type="Gene3D" id="3.30.300.30">
    <property type="match status" value="2"/>
</dbReference>
<dbReference type="SUPFAM" id="SSF47336">
    <property type="entry name" value="ACP-like"/>
    <property type="match status" value="3"/>
</dbReference>
<dbReference type="Pfam" id="PF00550">
    <property type="entry name" value="PP-binding"/>
    <property type="match status" value="3"/>
</dbReference>
<dbReference type="NCBIfam" id="TIGR01733">
    <property type="entry name" value="AA-adenyl-dom"/>
    <property type="match status" value="1"/>
</dbReference>